<dbReference type="Pfam" id="PF05193">
    <property type="entry name" value="Peptidase_M16_C"/>
    <property type="match status" value="2"/>
</dbReference>
<comment type="cofactor">
    <cofactor evidence="1">
        <name>Zn(2+)</name>
        <dbReference type="ChEBI" id="CHEBI:29105"/>
    </cofactor>
</comment>
<dbReference type="AlphaFoldDB" id="A0A1D7QPV0"/>
<keyword evidence="7" id="KW-0482">Metalloprotease</keyword>
<name>A0A1D7QPV0_9SPHI</name>
<organism evidence="12 13">
    <name type="scientific">Pedobacter steynii</name>
    <dbReference type="NCBI Taxonomy" id="430522"/>
    <lineage>
        <taxon>Bacteria</taxon>
        <taxon>Pseudomonadati</taxon>
        <taxon>Bacteroidota</taxon>
        <taxon>Sphingobacteriia</taxon>
        <taxon>Sphingobacteriales</taxon>
        <taxon>Sphingobacteriaceae</taxon>
        <taxon>Pedobacter</taxon>
    </lineage>
</organism>
<dbReference type="GO" id="GO:0004222">
    <property type="term" value="F:metalloendopeptidase activity"/>
    <property type="evidence" value="ECO:0007669"/>
    <property type="project" value="InterPro"/>
</dbReference>
<evidence type="ECO:0000256" key="3">
    <source>
        <dbReference type="ARBA" id="ARBA00022670"/>
    </source>
</evidence>
<dbReference type="InterPro" id="IPR050626">
    <property type="entry name" value="Peptidase_M16"/>
</dbReference>
<keyword evidence="5" id="KW-0378">Hydrolase</keyword>
<keyword evidence="3" id="KW-0645">Protease</keyword>
<dbReference type="GO" id="GO:0006508">
    <property type="term" value="P:proteolysis"/>
    <property type="evidence" value="ECO:0007669"/>
    <property type="project" value="UniProtKB-KW"/>
</dbReference>
<dbReference type="PROSITE" id="PS00143">
    <property type="entry name" value="INSULINASE"/>
    <property type="match status" value="1"/>
</dbReference>
<protein>
    <submittedName>
        <fullName evidence="12">Peptidase M16</fullName>
    </submittedName>
</protein>
<dbReference type="PANTHER" id="PTHR43690">
    <property type="entry name" value="NARDILYSIN"/>
    <property type="match status" value="1"/>
</dbReference>
<dbReference type="GO" id="GO:0046872">
    <property type="term" value="F:metal ion binding"/>
    <property type="evidence" value="ECO:0007669"/>
    <property type="project" value="UniProtKB-KW"/>
</dbReference>
<dbReference type="RefSeq" id="WP_069382356.1">
    <property type="nucleotide sequence ID" value="NZ_CP017141.1"/>
</dbReference>
<dbReference type="PANTHER" id="PTHR43690:SF17">
    <property type="entry name" value="PROTEIN YHJJ"/>
    <property type="match status" value="1"/>
</dbReference>
<feature type="domain" description="Peptidase M16 N-terminal" evidence="10">
    <location>
        <begin position="57"/>
        <end position="108"/>
    </location>
</feature>
<feature type="domain" description="Peptidase M16 C-terminal" evidence="11">
    <location>
        <begin position="263"/>
        <end position="431"/>
    </location>
</feature>
<evidence type="ECO:0000256" key="8">
    <source>
        <dbReference type="RuleBase" id="RU004447"/>
    </source>
</evidence>
<dbReference type="EMBL" id="CP017141">
    <property type="protein sequence ID" value="AOM80699.1"/>
    <property type="molecule type" value="Genomic_DNA"/>
</dbReference>
<evidence type="ECO:0000256" key="7">
    <source>
        <dbReference type="ARBA" id="ARBA00023049"/>
    </source>
</evidence>
<evidence type="ECO:0000259" key="10">
    <source>
        <dbReference type="Pfam" id="PF00675"/>
    </source>
</evidence>
<evidence type="ECO:0000256" key="9">
    <source>
        <dbReference type="SAM" id="SignalP"/>
    </source>
</evidence>
<evidence type="ECO:0000256" key="4">
    <source>
        <dbReference type="ARBA" id="ARBA00022723"/>
    </source>
</evidence>
<evidence type="ECO:0000256" key="5">
    <source>
        <dbReference type="ARBA" id="ARBA00022801"/>
    </source>
</evidence>
<sequence>MKKKLLLLACFLITGTSIMAQSGFQWKTASSGGYTYKYVTNDPTKSRFYTLKNGLTVILSANAKEPKIEYRMSVRAGSNTDPRTATGLAHYLEHLLFKGTDKFGTLDFAKEKPLLDKIDGLYEQYNKTTDPIKRKAIYAQIDQTSGEASNYSIANEYDKMMKAIGGQSTNAHTWYEETVYNEDFPSNATDKFLALQAERFHNPIFRIFHTELEAVYEEKNRGLDEDAWKVEEKTAELLFPTHNYGQQTTIGTIEHLKNPSLVEIRKYYNKYYVPNNMALAMAGDFNPDEMIKKVDQSFSFMQNKPVELYQPAPEKPLTKIQKLDIYGPSAESVRLSYRGYAENSNQSLLLDLISSILANGKAGLIDINLNKQQSVLRAGAGYQQMKDYGVFTLNAQPKQGQTLEQAKQLLLDQINILKKGEFDESLIKATVANQKLSLLQSFDNNDFRVETITNEFILNRATKWDKSLGGQDAMAKLTKKQVTDFANQFFKDNYVITYKHKGEDKSIAKVEKPAITPVKTNATETSPFAKNLLAMPSTEIAPKFLDYQKDLSFGKAGIADVIEVQNKENSIFRLTYRFEMGAWNNKLMPYAAQYLAFLATDKYSAEEISKEFYNIACNYTFSVSNEVATINISGLQENFDKAVTLVEHILANCKPNEEALTGLKSRILKSRENNKLNKAMILNGLMSYAQYGASNPSNYTLTNNEVNNITSADLLAILHNVNNFEHTITYYGPQDLAEFTANITKLHKLPATFTPEPPVKKFVYTNNTTNQVYFADYDMVQSEIRWVRNAGKYEADLAGKVNLFNSYFGGGMGSIVFQTIRESKALAYSTFAVYSAPDRADKQYAMVAYVGSQADKMNDAVKGMNELLTDLPESAKSFEASKYNAMNVIETDRISKDGIIASYFANKKLGIDHDGRIDEYNELKPLTFTDIKAFHTNNVANKPYNYCIVASEKKVKLEDMQKFGTVNKLTLEQIFGY</sequence>
<evidence type="ECO:0000256" key="6">
    <source>
        <dbReference type="ARBA" id="ARBA00022833"/>
    </source>
</evidence>
<feature type="signal peptide" evidence="9">
    <location>
        <begin position="1"/>
        <end position="20"/>
    </location>
</feature>
<dbReference type="Pfam" id="PF00675">
    <property type="entry name" value="Peptidase_M16"/>
    <property type="match status" value="1"/>
</dbReference>
<dbReference type="Gene3D" id="3.30.830.10">
    <property type="entry name" value="Metalloenzyme, LuxS/M16 peptidase-like"/>
    <property type="match status" value="4"/>
</dbReference>
<evidence type="ECO:0000256" key="1">
    <source>
        <dbReference type="ARBA" id="ARBA00001947"/>
    </source>
</evidence>
<accession>A0A1D7QPV0</accession>
<evidence type="ECO:0000259" key="11">
    <source>
        <dbReference type="Pfam" id="PF05193"/>
    </source>
</evidence>
<feature type="domain" description="Peptidase M16 C-terminal" evidence="11">
    <location>
        <begin position="732"/>
        <end position="871"/>
    </location>
</feature>
<dbReference type="KEGG" id="psty:BFS30_08670"/>
<proteinExistence type="inferred from homology"/>
<dbReference type="InterPro" id="IPR011249">
    <property type="entry name" value="Metalloenz_LuxS/M16"/>
</dbReference>
<dbReference type="Proteomes" id="UP000094313">
    <property type="component" value="Chromosome"/>
</dbReference>
<reference evidence="12 13" key="1">
    <citation type="submission" date="2016-08" db="EMBL/GenBank/DDBJ databases">
        <authorList>
            <person name="Seilhamer J.J."/>
        </authorList>
    </citation>
    <scope>NUCLEOTIDE SEQUENCE [LARGE SCALE GENOMIC DNA]</scope>
    <source>
        <strain evidence="12 13">DX4</strain>
    </source>
</reference>
<keyword evidence="6" id="KW-0862">Zinc</keyword>
<evidence type="ECO:0000313" key="13">
    <source>
        <dbReference type="Proteomes" id="UP000094313"/>
    </source>
</evidence>
<evidence type="ECO:0000256" key="2">
    <source>
        <dbReference type="ARBA" id="ARBA00007261"/>
    </source>
</evidence>
<dbReference type="InterPro" id="IPR011765">
    <property type="entry name" value="Pept_M16_N"/>
</dbReference>
<dbReference type="InterPro" id="IPR007863">
    <property type="entry name" value="Peptidase_M16_C"/>
</dbReference>
<evidence type="ECO:0000313" key="12">
    <source>
        <dbReference type="EMBL" id="AOM80699.1"/>
    </source>
</evidence>
<dbReference type="OrthoDB" id="9811314at2"/>
<dbReference type="InterPro" id="IPR001431">
    <property type="entry name" value="Pept_M16_Zn_BS"/>
</dbReference>
<keyword evidence="9" id="KW-0732">Signal</keyword>
<dbReference type="SUPFAM" id="SSF63411">
    <property type="entry name" value="LuxS/MPP-like metallohydrolase"/>
    <property type="match status" value="4"/>
</dbReference>
<gene>
    <name evidence="12" type="ORF">BFS30_08670</name>
</gene>
<keyword evidence="13" id="KW-1185">Reference proteome</keyword>
<feature type="chain" id="PRO_5009099050" evidence="9">
    <location>
        <begin position="21"/>
        <end position="977"/>
    </location>
</feature>
<keyword evidence="4" id="KW-0479">Metal-binding</keyword>
<comment type="similarity">
    <text evidence="2 8">Belongs to the peptidase M16 family.</text>
</comment>